<organism evidence="2 3">
    <name type="scientific">Actinomyces bowdenii</name>
    <dbReference type="NCBI Taxonomy" id="131109"/>
    <lineage>
        <taxon>Bacteria</taxon>
        <taxon>Bacillati</taxon>
        <taxon>Actinomycetota</taxon>
        <taxon>Actinomycetes</taxon>
        <taxon>Actinomycetales</taxon>
        <taxon>Actinomycetaceae</taxon>
        <taxon>Actinomyces</taxon>
    </lineage>
</organism>
<evidence type="ECO:0000256" key="1">
    <source>
        <dbReference type="SAM" id="MobiDB-lite"/>
    </source>
</evidence>
<evidence type="ECO:0000313" key="2">
    <source>
        <dbReference type="EMBL" id="NYS70119.1"/>
    </source>
</evidence>
<feature type="compositionally biased region" description="Gly residues" evidence="1">
    <location>
        <begin position="105"/>
        <end position="118"/>
    </location>
</feature>
<sequence>MGPASAHRHHQVAPRGRPSLRDRLSLLITVAALLPLVISACSASTEVGADVENPAQAITTRGLDAEEVSRLEETSPSYLGSGNRVLATDSGEVWVLDTSRQTGRQSGGDGAGSGGAGGSTASSTPSDDEDTTVPTLTIICRDHDTGRMQWALTLEEAKAPEDHHDWTAPQRAVPELRKPAASGTGVVSPDGRHLSLLLRPWVPGEEDTTASAAARIPQQRTRIAVLEAATGRIVRVEEVTGLVLGQALTNGALAVQTAQDFFPGGRGKGTISVFPLDGDSAEATTIPSDKWLVGAGQDSLLLADFLFQARHDETNCGLGCQVTTVTRMSLGGQSLGTIDSAIKVYPGGWVERYTEAIEAADLAVREVPATLSEFEEIDTYWTDLAREVVDVDTGAAVSTTAMEVEARRLPTGPGVLVTRTDTSPDDADDQRRRPIPVLWLSAADDGSPHTENLEAVAGNEED</sequence>
<comment type="caution">
    <text evidence="2">The sequence shown here is derived from an EMBL/GenBank/DDBJ whole genome shotgun (WGS) entry which is preliminary data.</text>
</comment>
<proteinExistence type="predicted"/>
<reference evidence="2 3" key="1">
    <citation type="submission" date="2020-07" db="EMBL/GenBank/DDBJ databases">
        <title>MOT database genomes.</title>
        <authorList>
            <person name="Joseph S."/>
            <person name="Aduse-Opoku J."/>
            <person name="Hashim A."/>
            <person name="Wade W."/>
            <person name="Curtis M."/>
        </authorList>
    </citation>
    <scope>NUCLEOTIDE SEQUENCE [LARGE SCALE GENOMIC DNA]</scope>
    <source>
        <strain evidence="2 3">WMus004</strain>
    </source>
</reference>
<dbReference type="EMBL" id="JACBXV010000213">
    <property type="protein sequence ID" value="NYS70119.1"/>
    <property type="molecule type" value="Genomic_DNA"/>
</dbReference>
<name>A0A853ELJ3_9ACTO</name>
<gene>
    <name evidence="2" type="ORF">HZZ05_11495</name>
</gene>
<feature type="region of interest" description="Disordered" evidence="1">
    <location>
        <begin position="413"/>
        <end position="462"/>
    </location>
</feature>
<dbReference type="Proteomes" id="UP000572528">
    <property type="component" value="Unassembled WGS sequence"/>
</dbReference>
<dbReference type="AlphaFoldDB" id="A0A853ELJ3"/>
<accession>A0A853ELJ3</accession>
<evidence type="ECO:0000313" key="3">
    <source>
        <dbReference type="Proteomes" id="UP000572528"/>
    </source>
</evidence>
<feature type="region of interest" description="Disordered" evidence="1">
    <location>
        <begin position="100"/>
        <end position="133"/>
    </location>
</feature>
<protein>
    <submittedName>
        <fullName evidence="2">Uncharacterized protein</fullName>
    </submittedName>
</protein>
<dbReference type="RefSeq" id="WP_179901361.1">
    <property type="nucleotide sequence ID" value="NZ_JACBXV010000213.1"/>
</dbReference>